<feature type="non-terminal residue" evidence="6">
    <location>
        <position position="170"/>
    </location>
</feature>
<dbReference type="GO" id="GO:0005737">
    <property type="term" value="C:cytoplasm"/>
    <property type="evidence" value="ECO:0007669"/>
    <property type="project" value="TreeGrafter"/>
</dbReference>
<dbReference type="GO" id="GO:0003924">
    <property type="term" value="F:GTPase activity"/>
    <property type="evidence" value="ECO:0007669"/>
    <property type="project" value="InterPro"/>
</dbReference>
<dbReference type="Gene3D" id="1.10.400.10">
    <property type="entry name" value="GI Alpha 1, domain 2-like"/>
    <property type="match status" value="1"/>
</dbReference>
<evidence type="ECO:0000256" key="5">
    <source>
        <dbReference type="PIRSR" id="PIRSR601019-2"/>
    </source>
</evidence>
<dbReference type="Gramene" id="RZC68021">
    <property type="protein sequence ID" value="RZC68021"/>
    <property type="gene ID" value="C5167_011709"/>
</dbReference>
<dbReference type="InterPro" id="IPR011025">
    <property type="entry name" value="GproteinA_insert"/>
</dbReference>
<evidence type="ECO:0000256" key="4">
    <source>
        <dbReference type="PIRSR" id="PIRSR601019-1"/>
    </source>
</evidence>
<dbReference type="GO" id="GO:0031683">
    <property type="term" value="F:G-protein beta/gamma-subunit complex binding"/>
    <property type="evidence" value="ECO:0007669"/>
    <property type="project" value="InterPro"/>
</dbReference>
<evidence type="ECO:0000256" key="2">
    <source>
        <dbReference type="ARBA" id="ARBA00022741"/>
    </source>
</evidence>
<feature type="binding site" evidence="4">
    <location>
        <begin position="156"/>
        <end position="162"/>
    </location>
    <ligand>
        <name>GTP</name>
        <dbReference type="ChEBI" id="CHEBI:37565"/>
    </ligand>
</feature>
<evidence type="ECO:0000313" key="6">
    <source>
        <dbReference type="EMBL" id="RZC68021.1"/>
    </source>
</evidence>
<dbReference type="PANTHER" id="PTHR10218">
    <property type="entry name" value="GTP-BINDING PROTEIN ALPHA SUBUNIT"/>
    <property type="match status" value="1"/>
</dbReference>
<proteinExistence type="predicted"/>
<dbReference type="STRING" id="3469.A0A4Y7K732"/>
<evidence type="ECO:0000256" key="3">
    <source>
        <dbReference type="ARBA" id="ARBA00023134"/>
    </source>
</evidence>
<reference evidence="6 7" key="1">
    <citation type="journal article" date="2018" name="Science">
        <title>The opium poppy genome and morphinan production.</title>
        <authorList>
            <person name="Guo L."/>
            <person name="Winzer T."/>
            <person name="Yang X."/>
            <person name="Li Y."/>
            <person name="Ning Z."/>
            <person name="He Z."/>
            <person name="Teodor R."/>
            <person name="Lu Y."/>
            <person name="Bowser T.A."/>
            <person name="Graham I.A."/>
            <person name="Ye K."/>
        </authorList>
    </citation>
    <scope>NUCLEOTIDE SEQUENCE [LARGE SCALE GENOMIC DNA]</scope>
    <source>
        <strain evidence="7">cv. HN1</strain>
        <tissue evidence="6">Leaves</tissue>
    </source>
</reference>
<protein>
    <submittedName>
        <fullName evidence="6">Uncharacterized protein</fullName>
    </submittedName>
</protein>
<dbReference type="SUPFAM" id="SSF47895">
    <property type="entry name" value="Transducin (alpha subunit), insertion domain"/>
    <property type="match status" value="1"/>
</dbReference>
<sequence length="170" mass="18834">MLSCFTMMESAGMAYVESLKQLGRYYHGYSPPHRYAYELLTNASWESDDDAFGDVGYGVSSVIHVGHDDGALLALKAAERVRTSNISIVEYLGLSGDWGWVQSAADTAITVKTEENAHETYTRGNELQLPNCANYSMDNLQRLSDVNYVPTKEDVLYARGLTSGVVEIQF</sequence>
<dbReference type="GO" id="GO:0007188">
    <property type="term" value="P:adenylate cyclase-modulating G protein-coupled receptor signaling pathway"/>
    <property type="evidence" value="ECO:0007669"/>
    <property type="project" value="TreeGrafter"/>
</dbReference>
<organism evidence="6 7">
    <name type="scientific">Papaver somniferum</name>
    <name type="common">Opium poppy</name>
    <dbReference type="NCBI Taxonomy" id="3469"/>
    <lineage>
        <taxon>Eukaryota</taxon>
        <taxon>Viridiplantae</taxon>
        <taxon>Streptophyta</taxon>
        <taxon>Embryophyta</taxon>
        <taxon>Tracheophyta</taxon>
        <taxon>Spermatophyta</taxon>
        <taxon>Magnoliopsida</taxon>
        <taxon>Ranunculales</taxon>
        <taxon>Papaveraceae</taxon>
        <taxon>Papaveroideae</taxon>
        <taxon>Papaver</taxon>
    </lineage>
</organism>
<dbReference type="PANTHER" id="PTHR10218:SF302">
    <property type="entry name" value="GUANINE NUCLEOTIDE-BINDING PROTEIN ALPHA-5 SUBUNIT"/>
    <property type="match status" value="1"/>
</dbReference>
<dbReference type="Proteomes" id="UP000316621">
    <property type="component" value="Chromosome 6"/>
</dbReference>
<dbReference type="GO" id="GO:0001664">
    <property type="term" value="F:G protein-coupled receptor binding"/>
    <property type="evidence" value="ECO:0007669"/>
    <property type="project" value="TreeGrafter"/>
</dbReference>
<gene>
    <name evidence="6" type="ORF">C5167_011709</name>
</gene>
<dbReference type="AlphaFoldDB" id="A0A4Y7K732"/>
<keyword evidence="2 4" id="KW-0547">Nucleotide-binding</keyword>
<dbReference type="GO" id="GO:0046872">
    <property type="term" value="F:metal ion binding"/>
    <property type="evidence" value="ECO:0007669"/>
    <property type="project" value="UniProtKB-KW"/>
</dbReference>
<dbReference type="GO" id="GO:0005525">
    <property type="term" value="F:GTP binding"/>
    <property type="evidence" value="ECO:0007669"/>
    <property type="project" value="UniProtKB-KW"/>
</dbReference>
<keyword evidence="3 4" id="KW-0342">GTP-binding</keyword>
<dbReference type="EMBL" id="CM010720">
    <property type="protein sequence ID" value="RZC68021.1"/>
    <property type="molecule type" value="Genomic_DNA"/>
</dbReference>
<evidence type="ECO:0000256" key="1">
    <source>
        <dbReference type="ARBA" id="ARBA00022723"/>
    </source>
</evidence>
<name>A0A4Y7K732_PAPSO</name>
<keyword evidence="1 5" id="KW-0479">Metal-binding</keyword>
<dbReference type="PROSITE" id="PS51882">
    <property type="entry name" value="G_ALPHA"/>
    <property type="match status" value="1"/>
</dbReference>
<dbReference type="GO" id="GO:0005834">
    <property type="term" value="C:heterotrimeric G-protein complex"/>
    <property type="evidence" value="ECO:0007669"/>
    <property type="project" value="TreeGrafter"/>
</dbReference>
<dbReference type="InterPro" id="IPR001019">
    <property type="entry name" value="Gprotein_alpha_su"/>
</dbReference>
<feature type="binding site" evidence="5">
    <location>
        <position position="162"/>
    </location>
    <ligand>
        <name>Mg(2+)</name>
        <dbReference type="ChEBI" id="CHEBI:18420"/>
    </ligand>
</feature>
<keyword evidence="5" id="KW-0460">Magnesium</keyword>
<keyword evidence="7" id="KW-1185">Reference proteome</keyword>
<accession>A0A4Y7K732</accession>
<evidence type="ECO:0000313" key="7">
    <source>
        <dbReference type="Proteomes" id="UP000316621"/>
    </source>
</evidence>